<comment type="caution">
    <text evidence="1">The sequence shown here is derived from an EMBL/GenBank/DDBJ whole genome shotgun (WGS) entry which is preliminary data.</text>
</comment>
<keyword evidence="2" id="KW-1185">Reference proteome</keyword>
<organism evidence="1 2">
    <name type="scientific">Devosia chinhatensis</name>
    <dbReference type="NCBI Taxonomy" id="429727"/>
    <lineage>
        <taxon>Bacteria</taxon>
        <taxon>Pseudomonadati</taxon>
        <taxon>Pseudomonadota</taxon>
        <taxon>Alphaproteobacteria</taxon>
        <taxon>Hyphomicrobiales</taxon>
        <taxon>Devosiaceae</taxon>
        <taxon>Devosia</taxon>
    </lineage>
</organism>
<reference evidence="1 2" key="1">
    <citation type="submission" date="2015-03" db="EMBL/GenBank/DDBJ databases">
        <authorList>
            <person name="Hassan Y."/>
            <person name="Lepp D."/>
            <person name="Li X.-Z."/>
            <person name="Zhou T."/>
        </authorList>
    </citation>
    <scope>NUCLEOTIDE SEQUENCE [LARGE SCALE GENOMIC DNA]</scope>
    <source>
        <strain evidence="1 2">IPL18</strain>
    </source>
</reference>
<accession>A0A0F5FKH8</accession>
<evidence type="ECO:0000313" key="2">
    <source>
        <dbReference type="Proteomes" id="UP000033649"/>
    </source>
</evidence>
<dbReference type="EMBL" id="JZEY01000054">
    <property type="protein sequence ID" value="KKB09404.1"/>
    <property type="molecule type" value="Genomic_DNA"/>
</dbReference>
<proteinExistence type="predicted"/>
<evidence type="ECO:0008006" key="3">
    <source>
        <dbReference type="Google" id="ProtNLM"/>
    </source>
</evidence>
<protein>
    <recommendedName>
        <fullName evidence="3">HK97 gp10 family phage protein</fullName>
    </recommendedName>
</protein>
<gene>
    <name evidence="1" type="ORF">VE26_05560</name>
</gene>
<dbReference type="AlphaFoldDB" id="A0A0F5FKH8"/>
<dbReference type="PATRIC" id="fig|429727.3.peg.1150"/>
<sequence length="156" mass="16847">MRLASVSNFAATIGDWCRRVPEAIDAVLKNSAQRLAKEIDAELDRQVYQAPPSPSGYKRTGFLRASFVASTSAMPQLIRDNPGAEINADAVGPIVLVINGWDGGGTLYLGYTAKYGAYVHFGAGGAAPRPWVTLAAQRWPQIVREEAAKVKQRFGL</sequence>
<dbReference type="Proteomes" id="UP000033649">
    <property type="component" value="Unassembled WGS sequence"/>
</dbReference>
<evidence type="ECO:0000313" key="1">
    <source>
        <dbReference type="EMBL" id="KKB09404.1"/>
    </source>
</evidence>
<name>A0A0F5FKH8_9HYPH</name>